<protein>
    <submittedName>
        <fullName evidence="2">Phage antirepressor KilAC domain-containing protein</fullName>
    </submittedName>
</protein>
<evidence type="ECO:0000313" key="3">
    <source>
        <dbReference type="Proteomes" id="UP001612741"/>
    </source>
</evidence>
<gene>
    <name evidence="2" type="ORF">ACIBG2_00955</name>
</gene>
<organism evidence="2 3">
    <name type="scientific">Nonomuraea typhae</name>
    <dbReference type="NCBI Taxonomy" id="2603600"/>
    <lineage>
        <taxon>Bacteria</taxon>
        <taxon>Bacillati</taxon>
        <taxon>Actinomycetota</taxon>
        <taxon>Actinomycetes</taxon>
        <taxon>Streptosporangiales</taxon>
        <taxon>Streptosporangiaceae</taxon>
        <taxon>Nonomuraea</taxon>
    </lineage>
</organism>
<dbReference type="RefSeq" id="WP_397077715.1">
    <property type="nucleotide sequence ID" value="NZ_JBITGY010000001.1"/>
</dbReference>
<dbReference type="EMBL" id="JBITGY010000001">
    <property type="protein sequence ID" value="MFI6495919.1"/>
    <property type="molecule type" value="Genomic_DNA"/>
</dbReference>
<accession>A0ABW7YN47</accession>
<reference evidence="2 3" key="1">
    <citation type="submission" date="2024-10" db="EMBL/GenBank/DDBJ databases">
        <title>The Natural Products Discovery Center: Release of the First 8490 Sequenced Strains for Exploring Actinobacteria Biosynthetic Diversity.</title>
        <authorList>
            <person name="Kalkreuter E."/>
            <person name="Kautsar S.A."/>
            <person name="Yang D."/>
            <person name="Bader C.D."/>
            <person name="Teijaro C.N."/>
            <person name="Fluegel L."/>
            <person name="Davis C.M."/>
            <person name="Simpson J.R."/>
            <person name="Lauterbach L."/>
            <person name="Steele A.D."/>
            <person name="Gui C."/>
            <person name="Meng S."/>
            <person name="Li G."/>
            <person name="Viehrig K."/>
            <person name="Ye F."/>
            <person name="Su P."/>
            <person name="Kiefer A.F."/>
            <person name="Nichols A."/>
            <person name="Cepeda A.J."/>
            <person name="Yan W."/>
            <person name="Fan B."/>
            <person name="Jiang Y."/>
            <person name="Adhikari A."/>
            <person name="Zheng C.-J."/>
            <person name="Schuster L."/>
            <person name="Cowan T.M."/>
            <person name="Smanski M.J."/>
            <person name="Chevrette M.G."/>
            <person name="De Carvalho L.P.S."/>
            <person name="Shen B."/>
        </authorList>
    </citation>
    <scope>NUCLEOTIDE SEQUENCE [LARGE SCALE GENOMIC DNA]</scope>
    <source>
        <strain evidence="2 3">NPDC050545</strain>
    </source>
</reference>
<dbReference type="Proteomes" id="UP001612741">
    <property type="component" value="Unassembled WGS sequence"/>
</dbReference>
<dbReference type="Pfam" id="PF03374">
    <property type="entry name" value="ANT"/>
    <property type="match status" value="1"/>
</dbReference>
<name>A0ABW7YN47_9ACTN</name>
<dbReference type="InterPro" id="IPR005039">
    <property type="entry name" value="Ant_C"/>
</dbReference>
<evidence type="ECO:0000313" key="2">
    <source>
        <dbReference type="EMBL" id="MFI6495919.1"/>
    </source>
</evidence>
<comment type="caution">
    <text evidence="2">The sequence shown here is derived from an EMBL/GenBank/DDBJ whole genome shotgun (WGS) entry which is preliminary data.</text>
</comment>
<feature type="domain" description="Antirepressor protein C-terminal" evidence="1">
    <location>
        <begin position="156"/>
        <end position="268"/>
    </location>
</feature>
<sequence>MTELTQINTRTSPFDTIRKEDDQGEYWSGRDLHKIFNYATWQKFDAAAVRAVVAIENVQGISAGHAQVTPKVNLVPRGLNGAVQKQADYRLTRYGAYMIAMNGDPTKPEIAEAQHYFAVKTREAEVAVQAPAIPQTFAEALELAAVQAREIEAKDEQIKALEPKASWADLHLETEHMTNIRDFARDIQQWATARGQVIKQQTVFDWLNSINLIIRNNGNERNHATAWAIKNGLAQNWSTSFARSDLTEEERKYGVLTPAGVAYAWDRFYTISGEKLAEGMPKPPKQSKGK</sequence>
<evidence type="ECO:0000259" key="1">
    <source>
        <dbReference type="Pfam" id="PF03374"/>
    </source>
</evidence>
<proteinExistence type="predicted"/>
<keyword evidence="3" id="KW-1185">Reference proteome</keyword>